<keyword evidence="1" id="KW-0472">Membrane</keyword>
<accession>A0AAP0IWS4</accession>
<dbReference type="AlphaFoldDB" id="A0AAP0IWS4"/>
<organism evidence="2 3">
    <name type="scientific">Stephania japonica</name>
    <dbReference type="NCBI Taxonomy" id="461633"/>
    <lineage>
        <taxon>Eukaryota</taxon>
        <taxon>Viridiplantae</taxon>
        <taxon>Streptophyta</taxon>
        <taxon>Embryophyta</taxon>
        <taxon>Tracheophyta</taxon>
        <taxon>Spermatophyta</taxon>
        <taxon>Magnoliopsida</taxon>
        <taxon>Ranunculales</taxon>
        <taxon>Menispermaceae</taxon>
        <taxon>Menispermoideae</taxon>
        <taxon>Cissampelideae</taxon>
        <taxon>Stephania</taxon>
    </lineage>
</organism>
<dbReference type="Proteomes" id="UP001417504">
    <property type="component" value="Unassembled WGS sequence"/>
</dbReference>
<keyword evidence="3" id="KW-1185">Reference proteome</keyword>
<proteinExistence type="predicted"/>
<keyword evidence="1" id="KW-0812">Transmembrane</keyword>
<reference evidence="2 3" key="1">
    <citation type="submission" date="2024-01" db="EMBL/GenBank/DDBJ databases">
        <title>Genome assemblies of Stephania.</title>
        <authorList>
            <person name="Yang L."/>
        </authorList>
    </citation>
    <scope>NUCLEOTIDE SEQUENCE [LARGE SCALE GENOMIC DNA]</scope>
    <source>
        <strain evidence="2">QJT</strain>
        <tissue evidence="2">Leaf</tissue>
    </source>
</reference>
<name>A0AAP0IWS4_9MAGN</name>
<evidence type="ECO:0000313" key="2">
    <source>
        <dbReference type="EMBL" id="KAK9123179.1"/>
    </source>
</evidence>
<dbReference type="EMBL" id="JBBNAE010000005">
    <property type="protein sequence ID" value="KAK9123179.1"/>
    <property type="molecule type" value="Genomic_DNA"/>
</dbReference>
<dbReference type="PANTHER" id="PTHR48146">
    <property type="entry name" value="K-STIMULATED PYROPHOSPHATE-ENERGIZED SODIUM PUMP PROTEIN"/>
    <property type="match status" value="1"/>
</dbReference>
<evidence type="ECO:0000313" key="3">
    <source>
        <dbReference type="Proteomes" id="UP001417504"/>
    </source>
</evidence>
<dbReference type="PANTHER" id="PTHR48146:SF2">
    <property type="entry name" value="K-STIMULATED PYROPHOSPHATE-ENERGIZED SODIUM PUMP PROTEIN"/>
    <property type="match status" value="1"/>
</dbReference>
<evidence type="ECO:0000256" key="1">
    <source>
        <dbReference type="SAM" id="Phobius"/>
    </source>
</evidence>
<sequence>MPQLQASAVRSSAYLTALTQEIEKKLQRALTSQSQRINLLQELFADVALEVDERAREIMLSKKEGGICAAEDENGSRLCFYDLLADHYVDMPEDGKPALNLIVQLWSQSFASNIFALLFHKWLFEVELENSEILLRYSSALVQGATNVFWIDIQTNSRRFFSLFHYLLEDVALVSSRLNKIPMQAQRDLYLLLSRFLFFYNLDEKLDVFLQYFPTLPNAFLVGGPADIFIIELTDQLTKLKVEPVLIHYLSRMRVLQGLELRMTTSTRLKACLYSFTSPGGPMYPTRAVRHAAWDTLDLLFPVSRTIPKTPYKLILPVVVSLVLAFILLEFRGIVHQRNCILSIEVDIRWLGHYQKNKEVLANLIILDRTVRLFCNFTC</sequence>
<comment type="caution">
    <text evidence="2">The sequence shown here is derived from an EMBL/GenBank/DDBJ whole genome shotgun (WGS) entry which is preliminary data.</text>
</comment>
<keyword evidence="1" id="KW-1133">Transmembrane helix</keyword>
<feature type="transmembrane region" description="Helical" evidence="1">
    <location>
        <begin position="314"/>
        <end position="331"/>
    </location>
</feature>
<gene>
    <name evidence="2" type="ORF">Sjap_012781</name>
</gene>
<protein>
    <submittedName>
        <fullName evidence="2">Uncharacterized protein</fullName>
    </submittedName>
</protein>